<dbReference type="EMBL" id="JASNFN010000055">
    <property type="protein sequence ID" value="MDP5185500.1"/>
    <property type="molecule type" value="Genomic_DNA"/>
</dbReference>
<evidence type="ECO:0000256" key="1">
    <source>
        <dbReference type="ARBA" id="ARBA00022679"/>
    </source>
</evidence>
<keyword evidence="2" id="KW-0418">Kinase</keyword>
<accession>A0ABT9IK88</accession>
<proteinExistence type="predicted"/>
<evidence type="ECO:0000313" key="5">
    <source>
        <dbReference type="Proteomes" id="UP001233673"/>
    </source>
</evidence>
<organism evidence="4 5">
    <name type="scientific">Blastococcus carthaginiensis</name>
    <dbReference type="NCBI Taxonomy" id="3050034"/>
    <lineage>
        <taxon>Bacteria</taxon>
        <taxon>Bacillati</taxon>
        <taxon>Actinomycetota</taxon>
        <taxon>Actinomycetes</taxon>
        <taxon>Geodermatophilales</taxon>
        <taxon>Geodermatophilaceae</taxon>
        <taxon>Blastococcus</taxon>
    </lineage>
</organism>
<sequence length="308" mass="34506">MSISLQPRDLNWARLDASSWEVAGEEVQGRTPHYWLRHPDFARTWLFKPALPDGDRPMGEDITEMLASRIAHLLGVPAAPVRLATRDAANGCLVEDLRWSKGEDHPGRVLLDSHLPDYDPDDPGRRGYSVSNIRRVLEGFGPPPGSTLPQSFEAFDAFVGYLVLDALIANTDRHDRNWAVLTPPPDVDGVNRLCGSYDHASCLAFNLTDEQRAQVLSSGTIHRFASRAHGRQFEHTPGQRRTPLVDIARVAAYLAGPETRAYWWSAVEAFDVIQWGTELETAELTPVTRRFIVALLTENRRRLVDALK</sequence>
<dbReference type="RefSeq" id="WP_306001995.1">
    <property type="nucleotide sequence ID" value="NZ_JASNFN010000055.1"/>
</dbReference>
<evidence type="ECO:0000259" key="3">
    <source>
        <dbReference type="Pfam" id="PF07804"/>
    </source>
</evidence>
<feature type="domain" description="HipA-like C-terminal" evidence="3">
    <location>
        <begin position="38"/>
        <end position="214"/>
    </location>
</feature>
<keyword evidence="5" id="KW-1185">Reference proteome</keyword>
<dbReference type="InterPro" id="IPR012893">
    <property type="entry name" value="HipA-like_C"/>
</dbReference>
<evidence type="ECO:0000256" key="2">
    <source>
        <dbReference type="ARBA" id="ARBA00022777"/>
    </source>
</evidence>
<keyword evidence="1" id="KW-0808">Transferase</keyword>
<reference evidence="5" key="1">
    <citation type="submission" date="2023-05" db="EMBL/GenBank/DDBJ databases">
        <title>Draft genome of Pseudofrankia sp. BMG5.37.</title>
        <authorList>
            <person name="Gtari M."/>
            <person name="Ghodhbane F."/>
            <person name="Sbissi I."/>
        </authorList>
    </citation>
    <scope>NUCLEOTIDE SEQUENCE [LARGE SCALE GENOMIC DNA]</scope>
    <source>
        <strain evidence="5">BMG 814</strain>
    </source>
</reference>
<evidence type="ECO:0000313" key="4">
    <source>
        <dbReference type="EMBL" id="MDP5185500.1"/>
    </source>
</evidence>
<comment type="caution">
    <text evidence="4">The sequence shown here is derived from an EMBL/GenBank/DDBJ whole genome shotgun (WGS) entry which is preliminary data.</text>
</comment>
<dbReference type="Gene3D" id="1.10.1070.20">
    <property type="match status" value="1"/>
</dbReference>
<dbReference type="Pfam" id="PF07804">
    <property type="entry name" value="HipA_C"/>
    <property type="match status" value="1"/>
</dbReference>
<name>A0ABT9IK88_9ACTN</name>
<dbReference type="Proteomes" id="UP001233673">
    <property type="component" value="Unassembled WGS sequence"/>
</dbReference>
<protein>
    <submittedName>
        <fullName evidence="4">HipA domain-containing protein</fullName>
    </submittedName>
</protein>
<gene>
    <name evidence="4" type="ORF">QOZ88_22940</name>
</gene>